<dbReference type="EMBL" id="LGAV01000011">
    <property type="protein sequence ID" value="KOS12567.1"/>
    <property type="molecule type" value="Genomic_DNA"/>
</dbReference>
<feature type="signal peptide" evidence="4">
    <location>
        <begin position="1"/>
        <end position="23"/>
    </location>
</feature>
<keyword evidence="3" id="KW-0560">Oxidoreductase</keyword>
<reference evidence="5 6" key="1">
    <citation type="submission" date="2015-07" db="EMBL/GenBank/DDBJ databases">
        <title>Draft Genome Sequence of Malassezia furfur CBS1878 and Malassezia pachydermatis CBS1879.</title>
        <authorList>
            <person name="Triana S."/>
            <person name="Ohm R."/>
            <person name="Gonzalez A."/>
            <person name="DeCock H."/>
            <person name="Restrepo S."/>
            <person name="Celis A."/>
        </authorList>
    </citation>
    <scope>NUCLEOTIDE SEQUENCE [LARGE SCALE GENOMIC DNA]</scope>
    <source>
        <strain evidence="5 6">CBS 1879</strain>
    </source>
</reference>
<dbReference type="Pfam" id="PF00106">
    <property type="entry name" value="adh_short"/>
    <property type="match status" value="1"/>
</dbReference>
<sequence>MFAKSKIVTAVVALVAVHLLVHALRRQSRPKVVRPADERVVILGASTLDGLGANFLQQYLERGTRRIMIVGRRQEALEEVRRAMLEATKGKRAPDAEVLVVAAQLTQSRDVIALREKIMRVWGGLDTLHVVFGVTSILPILGLANVDPCDVNANGSATNALHPTQEGLDSIGATVDQSNEGNLKGTAIVLAALIPVLQTTSKHPAVIAIGSVAGLIPAPTRAVYCATKSSQHFLVRSMDLECESQAGTIVPGTNQRRARVRFLLVAPGPIRNSFVAKYAVDANTGPRDNRDKALEVSYVVRKTLSRVDACQWGMMVLPHYVFVASLLAQLDTTRALTGRAAHRLYHY</sequence>
<protein>
    <submittedName>
        <fullName evidence="5">Nadp-dependent l-serine l-allo-threonine dehydrogenase</fullName>
    </submittedName>
</protein>
<dbReference type="InterPro" id="IPR002347">
    <property type="entry name" value="SDR_fam"/>
</dbReference>
<dbReference type="GeneID" id="28729229"/>
<evidence type="ECO:0000256" key="4">
    <source>
        <dbReference type="SAM" id="SignalP"/>
    </source>
</evidence>
<keyword evidence="6" id="KW-1185">Reference proteome</keyword>
<evidence type="ECO:0000256" key="2">
    <source>
        <dbReference type="ARBA" id="ARBA00022857"/>
    </source>
</evidence>
<dbReference type="AlphaFoldDB" id="A0A0M8MLK9"/>
<gene>
    <name evidence="5" type="ORF">Malapachy_2867</name>
</gene>
<evidence type="ECO:0000256" key="1">
    <source>
        <dbReference type="ARBA" id="ARBA00006484"/>
    </source>
</evidence>
<dbReference type="CDD" id="cd05233">
    <property type="entry name" value="SDR_c"/>
    <property type="match status" value="1"/>
</dbReference>
<evidence type="ECO:0000313" key="6">
    <source>
        <dbReference type="Proteomes" id="UP000037751"/>
    </source>
</evidence>
<keyword evidence="2" id="KW-0521">NADP</keyword>
<feature type="chain" id="PRO_5005818548" evidence="4">
    <location>
        <begin position="24"/>
        <end position="347"/>
    </location>
</feature>
<dbReference type="SUPFAM" id="SSF51735">
    <property type="entry name" value="NAD(P)-binding Rossmann-fold domains"/>
    <property type="match status" value="1"/>
</dbReference>
<proteinExistence type="inferred from homology"/>
<dbReference type="PANTHER" id="PTHR43391">
    <property type="entry name" value="RETINOL DEHYDROGENASE-RELATED"/>
    <property type="match status" value="1"/>
</dbReference>
<organism evidence="5 6">
    <name type="scientific">Malassezia pachydermatis</name>
    <dbReference type="NCBI Taxonomy" id="77020"/>
    <lineage>
        <taxon>Eukaryota</taxon>
        <taxon>Fungi</taxon>
        <taxon>Dikarya</taxon>
        <taxon>Basidiomycota</taxon>
        <taxon>Ustilaginomycotina</taxon>
        <taxon>Malasseziomycetes</taxon>
        <taxon>Malasseziales</taxon>
        <taxon>Malasseziaceae</taxon>
        <taxon>Malassezia</taxon>
    </lineage>
</organism>
<evidence type="ECO:0000313" key="5">
    <source>
        <dbReference type="EMBL" id="KOS12567.1"/>
    </source>
</evidence>
<dbReference type="PANTHER" id="PTHR43391:SF14">
    <property type="entry name" value="DEHYDROGENASE_REDUCTASE SDR FAMILY PROTEIN 7-LIKE"/>
    <property type="match status" value="1"/>
</dbReference>
<dbReference type="VEuPathDB" id="FungiDB:Malapachy_2867"/>
<comment type="caution">
    <text evidence="5">The sequence shown here is derived from an EMBL/GenBank/DDBJ whole genome shotgun (WGS) entry which is preliminary data.</text>
</comment>
<dbReference type="RefSeq" id="XP_017990199.1">
    <property type="nucleotide sequence ID" value="XM_018137353.1"/>
</dbReference>
<dbReference type="Gene3D" id="3.40.50.720">
    <property type="entry name" value="NAD(P)-binding Rossmann-like Domain"/>
    <property type="match status" value="1"/>
</dbReference>
<keyword evidence="4" id="KW-0732">Signal</keyword>
<dbReference type="GO" id="GO:0016491">
    <property type="term" value="F:oxidoreductase activity"/>
    <property type="evidence" value="ECO:0007669"/>
    <property type="project" value="UniProtKB-KW"/>
</dbReference>
<dbReference type="Proteomes" id="UP000037751">
    <property type="component" value="Unassembled WGS sequence"/>
</dbReference>
<dbReference type="OrthoDB" id="37659at2759"/>
<dbReference type="InterPro" id="IPR036291">
    <property type="entry name" value="NAD(P)-bd_dom_sf"/>
</dbReference>
<evidence type="ECO:0000256" key="3">
    <source>
        <dbReference type="ARBA" id="ARBA00023002"/>
    </source>
</evidence>
<name>A0A0M8MLK9_9BASI</name>
<accession>A0A0M8MLK9</accession>
<dbReference type="STRING" id="77020.A0A0M8MLK9"/>
<dbReference type="GO" id="GO:0005829">
    <property type="term" value="C:cytosol"/>
    <property type="evidence" value="ECO:0007669"/>
    <property type="project" value="TreeGrafter"/>
</dbReference>
<comment type="similarity">
    <text evidence="1">Belongs to the short-chain dehydrogenases/reductases (SDR) family.</text>
</comment>